<dbReference type="PANTHER" id="PTHR21356:SF1">
    <property type="entry name" value="ARMADILLO REPEAT-CONTAINING PROTEIN 2"/>
    <property type="match status" value="1"/>
</dbReference>
<proteinExistence type="predicted"/>
<name>A0A922D542_MANSE</name>
<feature type="compositionally biased region" description="Basic and acidic residues" evidence="1">
    <location>
        <begin position="84"/>
        <end position="96"/>
    </location>
</feature>
<dbReference type="EMBL" id="JH669621">
    <property type="protein sequence ID" value="KAG6465633.1"/>
    <property type="molecule type" value="Genomic_DNA"/>
</dbReference>
<sequence length="212" mass="22499">MVSDSVLSAEAECCAWLCASPRGAGILLRTLAACAPRPPLAVRLAYTLGNMAAEHHHARLSIYNEPGGIDVLLTILESYTKRNDNDARDADSDPDLHSVGSDLGDSDGSNEDVLIKTVRVVANLCLAEGAGRGLASAHAARVAAALLGCLRLAEAPPHTELTDEQQSSWSERRSELATAALATLNNITFYRDPSDIPDPLEDTIDKICKGVL</sequence>
<feature type="region of interest" description="Disordered" evidence="1">
    <location>
        <begin position="84"/>
        <end position="105"/>
    </location>
</feature>
<gene>
    <name evidence="2" type="ORF">O3G_MSEX015281</name>
</gene>
<evidence type="ECO:0000256" key="1">
    <source>
        <dbReference type="SAM" id="MobiDB-lite"/>
    </source>
</evidence>
<dbReference type="InterPro" id="IPR038905">
    <property type="entry name" value="ARMC2"/>
</dbReference>
<comment type="caution">
    <text evidence="2">The sequence shown here is derived from an EMBL/GenBank/DDBJ whole genome shotgun (WGS) entry which is preliminary data.</text>
</comment>
<organism evidence="2 3">
    <name type="scientific">Manduca sexta</name>
    <name type="common">Tobacco hawkmoth</name>
    <name type="synonym">Tobacco hornworm</name>
    <dbReference type="NCBI Taxonomy" id="7130"/>
    <lineage>
        <taxon>Eukaryota</taxon>
        <taxon>Metazoa</taxon>
        <taxon>Ecdysozoa</taxon>
        <taxon>Arthropoda</taxon>
        <taxon>Hexapoda</taxon>
        <taxon>Insecta</taxon>
        <taxon>Pterygota</taxon>
        <taxon>Neoptera</taxon>
        <taxon>Endopterygota</taxon>
        <taxon>Lepidoptera</taxon>
        <taxon>Glossata</taxon>
        <taxon>Ditrysia</taxon>
        <taxon>Bombycoidea</taxon>
        <taxon>Sphingidae</taxon>
        <taxon>Sphinginae</taxon>
        <taxon>Sphingini</taxon>
        <taxon>Manduca</taxon>
    </lineage>
</organism>
<dbReference type="AlphaFoldDB" id="A0A922D542"/>
<dbReference type="GO" id="GO:0044782">
    <property type="term" value="P:cilium organization"/>
    <property type="evidence" value="ECO:0007669"/>
    <property type="project" value="TreeGrafter"/>
</dbReference>
<protein>
    <submittedName>
        <fullName evidence="2">Uncharacterized protein</fullName>
    </submittedName>
</protein>
<reference evidence="2" key="2">
    <citation type="submission" date="2020-12" db="EMBL/GenBank/DDBJ databases">
        <authorList>
            <person name="Kanost M."/>
        </authorList>
    </citation>
    <scope>NUCLEOTIDE SEQUENCE</scope>
</reference>
<reference evidence="2" key="1">
    <citation type="journal article" date="2016" name="Insect Biochem. Mol. Biol.">
        <title>Multifaceted biological insights from a draft genome sequence of the tobacco hornworm moth, Manduca sexta.</title>
        <authorList>
            <person name="Kanost M.R."/>
            <person name="Arrese E.L."/>
            <person name="Cao X."/>
            <person name="Chen Y.R."/>
            <person name="Chellapilla S."/>
            <person name="Goldsmith M.R."/>
            <person name="Grosse-Wilde E."/>
            <person name="Heckel D.G."/>
            <person name="Herndon N."/>
            <person name="Jiang H."/>
            <person name="Papanicolaou A."/>
            <person name="Qu J."/>
            <person name="Soulages J.L."/>
            <person name="Vogel H."/>
            <person name="Walters J."/>
            <person name="Waterhouse R.M."/>
            <person name="Ahn S.J."/>
            <person name="Almeida F.C."/>
            <person name="An C."/>
            <person name="Aqrawi P."/>
            <person name="Bretschneider A."/>
            <person name="Bryant W.B."/>
            <person name="Bucks S."/>
            <person name="Chao H."/>
            <person name="Chevignon G."/>
            <person name="Christen J.M."/>
            <person name="Clarke D.F."/>
            <person name="Dittmer N.T."/>
            <person name="Ferguson L.C.F."/>
            <person name="Garavelou S."/>
            <person name="Gordon K.H.J."/>
            <person name="Gunaratna R.T."/>
            <person name="Han Y."/>
            <person name="Hauser F."/>
            <person name="He Y."/>
            <person name="Heidel-Fischer H."/>
            <person name="Hirsh A."/>
            <person name="Hu Y."/>
            <person name="Jiang H."/>
            <person name="Kalra D."/>
            <person name="Klinner C."/>
            <person name="Konig C."/>
            <person name="Kovar C."/>
            <person name="Kroll A.R."/>
            <person name="Kuwar S.S."/>
            <person name="Lee S.L."/>
            <person name="Lehman R."/>
            <person name="Li K."/>
            <person name="Li Z."/>
            <person name="Liang H."/>
            <person name="Lovelace S."/>
            <person name="Lu Z."/>
            <person name="Mansfield J.H."/>
            <person name="McCulloch K.J."/>
            <person name="Mathew T."/>
            <person name="Morton B."/>
            <person name="Muzny D.M."/>
            <person name="Neunemann D."/>
            <person name="Ongeri F."/>
            <person name="Pauchet Y."/>
            <person name="Pu L.L."/>
            <person name="Pyrousis I."/>
            <person name="Rao X.J."/>
            <person name="Redding A."/>
            <person name="Roesel C."/>
            <person name="Sanchez-Gracia A."/>
            <person name="Schaack S."/>
            <person name="Shukla A."/>
            <person name="Tetreau G."/>
            <person name="Wang Y."/>
            <person name="Xiong G.H."/>
            <person name="Traut W."/>
            <person name="Walsh T.K."/>
            <person name="Worley K.C."/>
            <person name="Wu D."/>
            <person name="Wu W."/>
            <person name="Wu Y.Q."/>
            <person name="Zhang X."/>
            <person name="Zou Z."/>
            <person name="Zucker H."/>
            <person name="Briscoe A.D."/>
            <person name="Burmester T."/>
            <person name="Clem R.J."/>
            <person name="Feyereisen R."/>
            <person name="Grimmelikhuijzen C.J.P."/>
            <person name="Hamodrakas S.J."/>
            <person name="Hansson B.S."/>
            <person name="Huguet E."/>
            <person name="Jermiin L.S."/>
            <person name="Lan Q."/>
            <person name="Lehman H.K."/>
            <person name="Lorenzen M."/>
            <person name="Merzendorfer H."/>
            <person name="Michalopoulos I."/>
            <person name="Morton D.B."/>
            <person name="Muthukrishnan S."/>
            <person name="Oakeshott J.G."/>
            <person name="Palmer W."/>
            <person name="Park Y."/>
            <person name="Passarelli A.L."/>
            <person name="Rozas J."/>
            <person name="Schwartz L.M."/>
            <person name="Smith W."/>
            <person name="Southgate A."/>
            <person name="Vilcinskas A."/>
            <person name="Vogt R."/>
            <person name="Wang P."/>
            <person name="Werren J."/>
            <person name="Yu X.Q."/>
            <person name="Zhou J.J."/>
            <person name="Brown S.J."/>
            <person name="Scherer S.E."/>
            <person name="Richards S."/>
            <person name="Blissard G.W."/>
        </authorList>
    </citation>
    <scope>NUCLEOTIDE SEQUENCE</scope>
</reference>
<dbReference type="Proteomes" id="UP000791440">
    <property type="component" value="Unassembled WGS sequence"/>
</dbReference>
<evidence type="ECO:0000313" key="3">
    <source>
        <dbReference type="Proteomes" id="UP000791440"/>
    </source>
</evidence>
<evidence type="ECO:0000313" key="2">
    <source>
        <dbReference type="EMBL" id="KAG6465633.1"/>
    </source>
</evidence>
<dbReference type="PANTHER" id="PTHR21356">
    <property type="entry name" value="ARMADILLO REPEAT CONTAINING 2"/>
    <property type="match status" value="1"/>
</dbReference>
<accession>A0A922D542</accession>
<keyword evidence="3" id="KW-1185">Reference proteome</keyword>